<organism evidence="2 3">
    <name type="scientific">Flavobacterium suncheonense GH29-5 = DSM 17707</name>
    <dbReference type="NCBI Taxonomy" id="1121899"/>
    <lineage>
        <taxon>Bacteria</taxon>
        <taxon>Pseudomonadati</taxon>
        <taxon>Bacteroidota</taxon>
        <taxon>Flavobacteriia</taxon>
        <taxon>Flavobacteriales</taxon>
        <taxon>Flavobacteriaceae</taxon>
        <taxon>Flavobacterium</taxon>
    </lineage>
</organism>
<reference evidence="2 3" key="1">
    <citation type="submission" date="2013-09" db="EMBL/GenBank/DDBJ databases">
        <authorList>
            <person name="Zeng Z."/>
            <person name="Chen C."/>
        </authorList>
    </citation>
    <scope>NUCLEOTIDE SEQUENCE [LARGE SCALE GENOMIC DNA]</scope>
    <source>
        <strain evidence="2 3">GH29-5</strain>
    </source>
</reference>
<dbReference type="STRING" id="1121899.GCA_000430025_02359"/>
<dbReference type="RefSeq" id="WP_026981748.1">
    <property type="nucleotide sequence ID" value="NZ_JRLW01000017.1"/>
</dbReference>
<accession>A0A0A2M5E3</accession>
<feature type="chain" id="PRO_5001990919" evidence="1">
    <location>
        <begin position="20"/>
        <end position="60"/>
    </location>
</feature>
<dbReference type="SUPFAM" id="SSF50985">
    <property type="entry name" value="RCC1/BLIP-II"/>
    <property type="match status" value="1"/>
</dbReference>
<protein>
    <submittedName>
        <fullName evidence="2">Uncharacterized protein</fullName>
    </submittedName>
</protein>
<feature type="signal peptide" evidence="1">
    <location>
        <begin position="1"/>
        <end position="19"/>
    </location>
</feature>
<dbReference type="Proteomes" id="UP000030121">
    <property type="component" value="Unassembled WGS sequence"/>
</dbReference>
<evidence type="ECO:0000256" key="1">
    <source>
        <dbReference type="SAM" id="SignalP"/>
    </source>
</evidence>
<dbReference type="InterPro" id="IPR009091">
    <property type="entry name" value="RCC1/BLIP-II"/>
</dbReference>
<dbReference type="OrthoDB" id="1081439at2"/>
<dbReference type="AlphaFoldDB" id="A0A0A2M5E3"/>
<dbReference type="EMBL" id="JRLW01000017">
    <property type="protein sequence ID" value="KGO87877.1"/>
    <property type="molecule type" value="Genomic_DNA"/>
</dbReference>
<name>A0A0A2M5E3_9FLAO</name>
<proteinExistence type="predicted"/>
<evidence type="ECO:0000313" key="2">
    <source>
        <dbReference type="EMBL" id="KGO87877.1"/>
    </source>
</evidence>
<evidence type="ECO:0000313" key="3">
    <source>
        <dbReference type="Proteomes" id="UP000030121"/>
    </source>
</evidence>
<keyword evidence="3" id="KW-1185">Reference proteome</keyword>
<gene>
    <name evidence="2" type="ORF">Q764_12025</name>
</gene>
<keyword evidence="1" id="KW-0732">Signal</keyword>
<comment type="caution">
    <text evidence="2">The sequence shown here is derived from an EMBL/GenBank/DDBJ whole genome shotgun (WGS) entry which is preliminary data.</text>
</comment>
<sequence>MKKNILSILFLTLSLTVTAQCYESLTFGGAHTTAKKADGTLWGWGFGAWGELSSTNETEL</sequence>